<sequence>MFVFSGEGCRLLLGVAADWCGATLLDLGAGDGRTTAVMAPYFAEVFVTEVSAPMRSILAKRGFRGVNPSPLTPAFIAQRCQLVRVVRETYESTCAWLNNCNTEMTLKHVYLNLPRASSDRAQQLQSNMLLPSMHQRLRLLSHAFASENWELASGPYFGDLCHIIRKTTPSSPDQDSNLDLPVLSSRAQHDMRVSQLRHRGGSFEEKQQVITKVCFVCRLLEADTWTTSGHKFDVISCLNLLDRCDRPLSLLQDLRAALKPGGKVLVALVLPFNPYVEIGEFLLPEAVKYPPPSPLGWEGHRPSEWLPIQGDNFEQQVTSVMADVFEPAGFAVERWARVPYLCEGDLNQAFYWLDDAVFVLSAGDQEGNS</sequence>
<name>A0A7R9P4N3_TIMCA</name>
<dbReference type="GO" id="GO:0106370">
    <property type="term" value="F:protein-L-histidine N-pros-methyltransferase activity"/>
    <property type="evidence" value="ECO:0007669"/>
    <property type="project" value="InterPro"/>
</dbReference>
<dbReference type="InterPro" id="IPR029063">
    <property type="entry name" value="SAM-dependent_MTases_sf"/>
</dbReference>
<dbReference type="Gene3D" id="3.40.50.150">
    <property type="entry name" value="Vaccinia Virus protein VP39"/>
    <property type="match status" value="2"/>
</dbReference>
<evidence type="ECO:0000313" key="1">
    <source>
        <dbReference type="EMBL" id="CAD7569441.1"/>
    </source>
</evidence>
<organism evidence="1">
    <name type="scientific">Timema californicum</name>
    <name type="common">California timema</name>
    <name type="synonym">Walking stick</name>
    <dbReference type="NCBI Taxonomy" id="61474"/>
    <lineage>
        <taxon>Eukaryota</taxon>
        <taxon>Metazoa</taxon>
        <taxon>Ecdysozoa</taxon>
        <taxon>Arthropoda</taxon>
        <taxon>Hexapoda</taxon>
        <taxon>Insecta</taxon>
        <taxon>Pterygota</taxon>
        <taxon>Neoptera</taxon>
        <taxon>Polyneoptera</taxon>
        <taxon>Phasmatodea</taxon>
        <taxon>Timematodea</taxon>
        <taxon>Timematoidea</taxon>
        <taxon>Timematidae</taxon>
        <taxon>Timema</taxon>
    </lineage>
</organism>
<dbReference type="PANTHER" id="PTHR12890">
    <property type="entry name" value="DREV PROTEIN"/>
    <property type="match status" value="1"/>
</dbReference>
<dbReference type="EMBL" id="OE179668">
    <property type="protein sequence ID" value="CAD7569441.1"/>
    <property type="molecule type" value="Genomic_DNA"/>
</dbReference>
<protein>
    <submittedName>
        <fullName evidence="1">(California timema) hypothetical protein</fullName>
    </submittedName>
</protein>
<dbReference type="Pfam" id="PF05219">
    <property type="entry name" value="DREV"/>
    <property type="match status" value="2"/>
</dbReference>
<proteinExistence type="predicted"/>
<reference evidence="1" key="1">
    <citation type="submission" date="2020-11" db="EMBL/GenBank/DDBJ databases">
        <authorList>
            <person name="Tran Van P."/>
        </authorList>
    </citation>
    <scope>NUCLEOTIDE SEQUENCE</scope>
</reference>
<dbReference type="InterPro" id="IPR007884">
    <property type="entry name" value="METL9"/>
</dbReference>
<gene>
    <name evidence="1" type="ORF">TCMB3V08_LOCUS2180</name>
</gene>
<dbReference type="AlphaFoldDB" id="A0A7R9P4N3"/>
<accession>A0A7R9P4N3</accession>
<dbReference type="SUPFAM" id="SSF53335">
    <property type="entry name" value="S-adenosyl-L-methionine-dependent methyltransferases"/>
    <property type="match status" value="1"/>
</dbReference>
<dbReference type="PANTHER" id="PTHR12890:SF0">
    <property type="entry name" value="PROTEIN-L-HISTIDINE N-PROS-METHYLTRANSFERASE"/>
    <property type="match status" value="1"/>
</dbReference>